<proteinExistence type="predicted"/>
<dbReference type="KEGG" id="mema:MMAB1_2631"/>
<protein>
    <submittedName>
        <fullName evidence="1">Uncharacterized protein</fullName>
    </submittedName>
</protein>
<organism evidence="1 2">
    <name type="scientific">Methanoculleus bourgensis</name>
    <dbReference type="NCBI Taxonomy" id="83986"/>
    <lineage>
        <taxon>Archaea</taxon>
        <taxon>Methanobacteriati</taxon>
        <taxon>Methanobacteriota</taxon>
        <taxon>Stenosarchaea group</taxon>
        <taxon>Methanomicrobia</taxon>
        <taxon>Methanomicrobiales</taxon>
        <taxon>Methanomicrobiaceae</taxon>
        <taxon>Methanoculleus</taxon>
    </lineage>
</organism>
<dbReference type="AlphaFoldDB" id="A0A0X3BQM6"/>
<evidence type="ECO:0000313" key="1">
    <source>
        <dbReference type="EMBL" id="CVK33844.1"/>
    </source>
</evidence>
<dbReference type="EMBL" id="LT158599">
    <property type="protein sequence ID" value="CVK33844.1"/>
    <property type="molecule type" value="Genomic_DNA"/>
</dbReference>
<gene>
    <name evidence="1" type="ORF">MMAB1_2631</name>
</gene>
<evidence type="ECO:0000313" key="2">
    <source>
        <dbReference type="Proteomes" id="UP000069850"/>
    </source>
</evidence>
<sequence length="31" mass="3412">MRYVGAITSLSRTATREHSWGRARGCTQGSD</sequence>
<dbReference type="Proteomes" id="UP000069850">
    <property type="component" value="Chromosome 1"/>
</dbReference>
<reference evidence="1 2" key="1">
    <citation type="submission" date="2016-01" db="EMBL/GenBank/DDBJ databases">
        <authorList>
            <person name="Manzoor S."/>
        </authorList>
    </citation>
    <scope>NUCLEOTIDE SEQUENCE [LARGE SCALE GENOMIC DNA]</scope>
    <source>
        <strain evidence="1">Methanoculleus sp MAB1</strain>
    </source>
</reference>
<accession>A0A0X3BQM6</accession>
<name>A0A0X3BQM6_9EURY</name>